<proteinExistence type="predicted"/>
<evidence type="ECO:0000313" key="2">
    <source>
        <dbReference type="Proteomes" id="UP000240424"/>
    </source>
</evidence>
<gene>
    <name evidence="1" type="ORF">MNAB215_921</name>
</gene>
<dbReference type="Proteomes" id="UP000240424">
    <property type="component" value="Unassembled WGS sequence"/>
</dbReference>
<accession>A0A2U3P4P7</accession>
<name>A0A2U3P4P7_9MYCO</name>
<keyword evidence="2" id="KW-1185">Reference proteome</keyword>
<dbReference type="AlphaFoldDB" id="A0A2U3P4P7"/>
<protein>
    <recommendedName>
        <fullName evidence="3">Lipoprotein</fullName>
    </recommendedName>
</protein>
<evidence type="ECO:0008006" key="3">
    <source>
        <dbReference type="Google" id="ProtNLM"/>
    </source>
</evidence>
<dbReference type="EMBL" id="FUEZ01000003">
    <property type="protein sequence ID" value="SPM38741.1"/>
    <property type="molecule type" value="Genomic_DNA"/>
</dbReference>
<organism evidence="1 2">
    <name type="scientific">Mycobacterium numidiamassiliense</name>
    <dbReference type="NCBI Taxonomy" id="1841861"/>
    <lineage>
        <taxon>Bacteria</taxon>
        <taxon>Bacillati</taxon>
        <taxon>Actinomycetota</taxon>
        <taxon>Actinomycetes</taxon>
        <taxon>Mycobacteriales</taxon>
        <taxon>Mycobacteriaceae</taxon>
        <taxon>Mycobacterium</taxon>
    </lineage>
</organism>
<evidence type="ECO:0000313" key="1">
    <source>
        <dbReference type="EMBL" id="SPM38741.1"/>
    </source>
</evidence>
<sequence>MSGITSKVAVAVILAFTAVTATGCSPVLSLINISM</sequence>
<reference evidence="1 2" key="1">
    <citation type="submission" date="2017-01" db="EMBL/GenBank/DDBJ databases">
        <authorList>
            <consortium name="Urmite Genomes"/>
        </authorList>
    </citation>
    <scope>NUCLEOTIDE SEQUENCE [LARGE SCALE GENOMIC DNA]</scope>
    <source>
        <strain evidence="1 2">AB215</strain>
    </source>
</reference>
<dbReference type="PROSITE" id="PS51257">
    <property type="entry name" value="PROKAR_LIPOPROTEIN"/>
    <property type="match status" value="1"/>
</dbReference>